<evidence type="ECO:0000256" key="1">
    <source>
        <dbReference type="ARBA" id="ARBA00004496"/>
    </source>
</evidence>
<evidence type="ECO:0000313" key="11">
    <source>
        <dbReference type="Proteomes" id="UP001556367"/>
    </source>
</evidence>
<evidence type="ECO:0000313" key="10">
    <source>
        <dbReference type="EMBL" id="KAL0961450.1"/>
    </source>
</evidence>
<protein>
    <recommendedName>
        <fullName evidence="5">Hsp90 chaperone protein kinase-targeting subunit</fullName>
    </recommendedName>
</protein>
<evidence type="ECO:0000256" key="6">
    <source>
        <dbReference type="SAM" id="MobiDB-lite"/>
    </source>
</evidence>
<comment type="subcellular location">
    <subcellularLocation>
        <location evidence="1">Cytoplasm</location>
    </subcellularLocation>
</comment>
<evidence type="ECO:0000256" key="4">
    <source>
        <dbReference type="ARBA" id="ARBA00023186"/>
    </source>
</evidence>
<dbReference type="Pfam" id="PF08564">
    <property type="entry name" value="CDC37_C"/>
    <property type="match status" value="1"/>
</dbReference>
<dbReference type="SUPFAM" id="SSF101391">
    <property type="entry name" value="Hsp90 co-chaperone CDC37"/>
    <property type="match status" value="1"/>
</dbReference>
<proteinExistence type="inferred from homology"/>
<dbReference type="InterPro" id="IPR004918">
    <property type="entry name" value="Cdc37"/>
</dbReference>
<dbReference type="Proteomes" id="UP001556367">
    <property type="component" value="Unassembled WGS sequence"/>
</dbReference>
<organism evidence="10 11">
    <name type="scientific">Hohenbuehelia grisea</name>
    <dbReference type="NCBI Taxonomy" id="104357"/>
    <lineage>
        <taxon>Eukaryota</taxon>
        <taxon>Fungi</taxon>
        <taxon>Dikarya</taxon>
        <taxon>Basidiomycota</taxon>
        <taxon>Agaricomycotina</taxon>
        <taxon>Agaricomycetes</taxon>
        <taxon>Agaricomycetidae</taxon>
        <taxon>Agaricales</taxon>
        <taxon>Pleurotineae</taxon>
        <taxon>Pleurotaceae</taxon>
        <taxon>Hohenbuehelia</taxon>
    </lineage>
</organism>
<dbReference type="InterPro" id="IPR038189">
    <property type="entry name" value="Cdc37_Hsp90-bd_sf"/>
</dbReference>
<dbReference type="Pfam" id="PF03234">
    <property type="entry name" value="CDC37_N"/>
    <property type="match status" value="1"/>
</dbReference>
<dbReference type="SMART" id="SM01070">
    <property type="entry name" value="CDC37_M"/>
    <property type="match status" value="1"/>
</dbReference>
<evidence type="ECO:0000259" key="8">
    <source>
        <dbReference type="SMART" id="SM01070"/>
    </source>
</evidence>
<name>A0ABR3K2F2_9AGAR</name>
<dbReference type="EMBL" id="JASNQZ010000001">
    <property type="protein sequence ID" value="KAL0961450.1"/>
    <property type="molecule type" value="Genomic_DNA"/>
</dbReference>
<feature type="domain" description="Cdc37 N-terminal" evidence="9">
    <location>
        <begin position="2"/>
        <end position="192"/>
    </location>
</feature>
<accession>A0ABR3K2F2</accession>
<evidence type="ECO:0000256" key="2">
    <source>
        <dbReference type="ARBA" id="ARBA00006222"/>
    </source>
</evidence>
<feature type="domain" description="Cdc37 Hsp90 binding" evidence="8">
    <location>
        <begin position="191"/>
        <end position="366"/>
    </location>
</feature>
<dbReference type="PANTHER" id="PTHR12800:SF4">
    <property type="entry name" value="HSP90 CO-CHAPERONE CDC37"/>
    <property type="match status" value="1"/>
</dbReference>
<evidence type="ECO:0000256" key="3">
    <source>
        <dbReference type="ARBA" id="ARBA00022490"/>
    </source>
</evidence>
<keyword evidence="4" id="KW-0143">Chaperone</keyword>
<gene>
    <name evidence="10" type="ORF">HGRIS_006395</name>
</gene>
<sequence>MPLNYSKWDQLELSDDSDIEGHPNVDKKSLIRWHQRDIHEKREIRKQKITKLKAEIDCNNVLRPRIIDLQSKLPNATPSPAAHLNSLAEQLEKNPSPAAPTDAPGQPTYDAMFLSLILQVSKAAKDNAGDGAGLTETERNERLAKALSDELGRHLSMLDKTTSELQTEMENEIKEQQKHITSDDIHEAWESKYVPAKPEPPPVAPEKKKKTVAQTEYEVLNPGASSSTQAAAPTVDDDDDEADLPELTPALEGFAKIKLHQYEKSYEYIQAHRDVVVAGASDALLVAAFRAQSDGKSTYAKQCVHQSLLLQYCEKLGNDGPRVFFKKMMTGEKRALKVFEDDVENTYNHLCTRVKVAQEESNDAAGKEQIQLVAEDPNQTITFNVPDGPPPEDLVLEGPGTEDFDIEDVRKALQFKWAVFSSFPEVLQAALKDGSLEAVNKVLGDMDVPTAEQVVQNLDAAGILSFAEGGIRDETGKGAGSA</sequence>
<dbReference type="InterPro" id="IPR013873">
    <property type="entry name" value="Cdc37_C"/>
</dbReference>
<comment type="similarity">
    <text evidence="2">Belongs to the CDC37 family.</text>
</comment>
<feature type="domain" description="Cdc37 C-terminal" evidence="7">
    <location>
        <begin position="383"/>
        <end position="481"/>
    </location>
</feature>
<keyword evidence="3" id="KW-0963">Cytoplasm</keyword>
<dbReference type="InterPro" id="IPR013874">
    <property type="entry name" value="Cdc37_Hsp90-bd"/>
</dbReference>
<evidence type="ECO:0000259" key="9">
    <source>
        <dbReference type="SMART" id="SM01071"/>
    </source>
</evidence>
<dbReference type="Pfam" id="PF08565">
    <property type="entry name" value="CDC37_M"/>
    <property type="match status" value="1"/>
</dbReference>
<feature type="region of interest" description="Disordered" evidence="6">
    <location>
        <begin position="222"/>
        <end position="241"/>
    </location>
</feature>
<reference evidence="11" key="1">
    <citation type="submission" date="2024-06" db="EMBL/GenBank/DDBJ databases">
        <title>Multi-omics analyses provide insights into the biosynthesis of the anticancer antibiotic pleurotin in Hohenbuehelia grisea.</title>
        <authorList>
            <person name="Weaver J.A."/>
            <person name="Alberti F."/>
        </authorList>
    </citation>
    <scope>NUCLEOTIDE SEQUENCE [LARGE SCALE GENOMIC DNA]</scope>
    <source>
        <strain evidence="11">T-177</strain>
    </source>
</reference>
<keyword evidence="11" id="KW-1185">Reference proteome</keyword>
<evidence type="ECO:0000256" key="5">
    <source>
        <dbReference type="ARBA" id="ARBA00031396"/>
    </source>
</evidence>
<dbReference type="SMART" id="SM01071">
    <property type="entry name" value="CDC37_N"/>
    <property type="match status" value="1"/>
</dbReference>
<evidence type="ECO:0000259" key="7">
    <source>
        <dbReference type="SMART" id="SM01069"/>
    </source>
</evidence>
<dbReference type="PANTHER" id="PTHR12800">
    <property type="entry name" value="CDC37-RELATED"/>
    <property type="match status" value="1"/>
</dbReference>
<comment type="caution">
    <text evidence="10">The sequence shown here is derived from an EMBL/GenBank/DDBJ whole genome shotgun (WGS) entry which is preliminary data.</text>
</comment>
<dbReference type="InterPro" id="IPR013855">
    <property type="entry name" value="Cdc37_N_dom"/>
</dbReference>
<dbReference type="SMART" id="SM01069">
    <property type="entry name" value="CDC37_C"/>
    <property type="match status" value="1"/>
</dbReference>
<dbReference type="Gene3D" id="1.20.58.610">
    <property type="entry name" value="Cdc37, Hsp90 binding domain"/>
    <property type="match status" value="1"/>
</dbReference>